<dbReference type="AlphaFoldDB" id="A0A1F6GEX3"/>
<dbReference type="InterPro" id="IPR036249">
    <property type="entry name" value="Thioredoxin-like_sf"/>
</dbReference>
<accession>A0A1F6GEX3</accession>
<dbReference type="Proteomes" id="UP000178449">
    <property type="component" value="Unassembled WGS sequence"/>
</dbReference>
<comment type="caution">
    <text evidence="1">The sequence shown here is derived from an EMBL/GenBank/DDBJ whole genome shotgun (WGS) entry which is preliminary data.</text>
</comment>
<evidence type="ECO:0000313" key="2">
    <source>
        <dbReference type="Proteomes" id="UP000178449"/>
    </source>
</evidence>
<dbReference type="CDD" id="cd02980">
    <property type="entry name" value="TRX_Fd_family"/>
    <property type="match status" value="1"/>
</dbReference>
<protein>
    <submittedName>
        <fullName evidence="1">Ferredoxin</fullName>
    </submittedName>
</protein>
<reference evidence="1 2" key="1">
    <citation type="journal article" date="2016" name="Nat. Commun.">
        <title>Thousands of microbial genomes shed light on interconnected biogeochemical processes in an aquifer system.</title>
        <authorList>
            <person name="Anantharaman K."/>
            <person name="Brown C.T."/>
            <person name="Hug L.A."/>
            <person name="Sharon I."/>
            <person name="Castelle C.J."/>
            <person name="Probst A.J."/>
            <person name="Thomas B.C."/>
            <person name="Singh A."/>
            <person name="Wilkins M.J."/>
            <person name="Karaoz U."/>
            <person name="Brodie E.L."/>
            <person name="Williams K.H."/>
            <person name="Hubbard S.S."/>
            <person name="Banfield J.F."/>
        </authorList>
    </citation>
    <scope>NUCLEOTIDE SEQUENCE [LARGE SCALE GENOMIC DNA]</scope>
</reference>
<proteinExistence type="predicted"/>
<dbReference type="STRING" id="1817772.A2527_03540"/>
<evidence type="ECO:0000313" key="1">
    <source>
        <dbReference type="EMBL" id="OGG96643.1"/>
    </source>
</evidence>
<dbReference type="SUPFAM" id="SSF52833">
    <property type="entry name" value="Thioredoxin-like"/>
    <property type="match status" value="1"/>
</dbReference>
<dbReference type="EMBL" id="MFNE01000010">
    <property type="protein sequence ID" value="OGG96643.1"/>
    <property type="molecule type" value="Genomic_DNA"/>
</dbReference>
<gene>
    <name evidence="1" type="ORF">A2527_03540</name>
</gene>
<sequence length="108" mass="12035">MPQPQYHFFICTNQRPPGHPKGSCGSLGAGETFQRLFEHLDQQNLWGKMKVTPTGCMGPCMAGPIMVCYPEGTWYKAVTAKDVDEIIESHVKNGTPVERLRLDPEMIG</sequence>
<organism evidence="1 2">
    <name type="scientific">Candidatus Lambdaproteobacteria bacterium RIFOXYD2_FULL_50_16</name>
    <dbReference type="NCBI Taxonomy" id="1817772"/>
    <lineage>
        <taxon>Bacteria</taxon>
        <taxon>Pseudomonadati</taxon>
        <taxon>Pseudomonadota</taxon>
        <taxon>Candidatus Lambdaproteobacteria</taxon>
    </lineage>
</organism>
<name>A0A1F6GEX3_9PROT</name>
<dbReference type="Gene3D" id="3.40.30.10">
    <property type="entry name" value="Glutaredoxin"/>
    <property type="match status" value="1"/>
</dbReference>